<evidence type="ECO:0000256" key="3">
    <source>
        <dbReference type="ARBA" id="ARBA00022553"/>
    </source>
</evidence>
<keyword evidence="6 11" id="KW-0418">Kinase</keyword>
<dbReference type="GO" id="GO:0046983">
    <property type="term" value="F:protein dimerization activity"/>
    <property type="evidence" value="ECO:0007669"/>
    <property type="project" value="InterPro"/>
</dbReference>
<dbReference type="SMART" id="SM00387">
    <property type="entry name" value="HATPase_c"/>
    <property type="match status" value="1"/>
</dbReference>
<keyword evidence="7" id="KW-0067">ATP-binding</keyword>
<dbReference type="Gene3D" id="3.30.565.10">
    <property type="entry name" value="Histidine kinase-like ATPase, C-terminal domain"/>
    <property type="match status" value="1"/>
</dbReference>
<evidence type="ECO:0000256" key="9">
    <source>
        <dbReference type="SAM" id="Phobius"/>
    </source>
</evidence>
<keyword evidence="8" id="KW-0902">Two-component regulatory system</keyword>
<dbReference type="PANTHER" id="PTHR24421:SF10">
    <property type="entry name" value="NITRATE_NITRITE SENSOR PROTEIN NARQ"/>
    <property type="match status" value="1"/>
</dbReference>
<dbReference type="InterPro" id="IPR050482">
    <property type="entry name" value="Sensor_HK_TwoCompSys"/>
</dbReference>
<dbReference type="InterPro" id="IPR036890">
    <property type="entry name" value="HATPase_C_sf"/>
</dbReference>
<dbReference type="Proteomes" id="UP000053060">
    <property type="component" value="Unassembled WGS sequence"/>
</dbReference>
<comment type="caution">
    <text evidence="11">The sequence shown here is derived from an EMBL/GenBank/DDBJ whole genome shotgun (WGS) entry which is preliminary data.</text>
</comment>
<keyword evidence="3" id="KW-0597">Phosphoprotein</keyword>
<reference evidence="11 12" key="2">
    <citation type="journal article" date="2016" name="Genome Announc.">
        <title>Draft Genome Sequence of a Versatile Hydrocarbon-Degrading Bacterium, Rhodococcus pyridinivorans Strain KG-16, Collected from Oil Fields in India.</title>
        <authorList>
            <person name="Aggarwal R.K."/>
            <person name="Dawar C."/>
            <person name="Phanindranath R."/>
            <person name="Mutnuri L."/>
            <person name="Dayal A.M."/>
        </authorList>
    </citation>
    <scope>NUCLEOTIDE SEQUENCE [LARGE SCALE GENOMIC DNA]</scope>
    <source>
        <strain evidence="11 12">KG-16</strain>
    </source>
</reference>
<dbReference type="SUPFAM" id="SSF55874">
    <property type="entry name" value="ATPase domain of HSP90 chaperone/DNA topoisomerase II/histidine kinase"/>
    <property type="match status" value="1"/>
</dbReference>
<evidence type="ECO:0000256" key="7">
    <source>
        <dbReference type="ARBA" id="ARBA00022840"/>
    </source>
</evidence>
<evidence type="ECO:0000259" key="10">
    <source>
        <dbReference type="SMART" id="SM00387"/>
    </source>
</evidence>
<dbReference type="GO" id="GO:0005524">
    <property type="term" value="F:ATP binding"/>
    <property type="evidence" value="ECO:0007669"/>
    <property type="project" value="UniProtKB-KW"/>
</dbReference>
<name>A0A0V9UJB4_9NOCA</name>
<feature type="transmembrane region" description="Helical" evidence="9">
    <location>
        <begin position="12"/>
        <end position="32"/>
    </location>
</feature>
<sequence>MIDHLRRSLGTSVRAVVGFLLGIVTAVTGAAASARRTTDGPGRAAERDRIRLVRWFDAEAVRDLPDREPTGYFLVRLAYGPLVGLVVLLVLIAATGYGGWAIVLLAGGRISVADGLVSLLVAAVMIYLSVRMAMIVGQWDVRTALRLLGDDATQHRLRDLQRTRADVVTAIDDERRRIERALHDDVQQRAVALALDVGRARRTAERGGGNLVADLDNAVAQAQALLTELRDVAWRIYPAALDEHGLAAALEGLSAHTFLPVDLDLSIDPEPPHDVAAAAYYVAAEGVTNSTKHSGADNVSVTVAADGHVVTVTVVDDGCGGAEMTGSGLTGLARRVAALDGQFSVHSPRGGPTVVEARIPCAS</sequence>
<evidence type="ECO:0000256" key="4">
    <source>
        <dbReference type="ARBA" id="ARBA00022679"/>
    </source>
</evidence>
<evidence type="ECO:0000256" key="2">
    <source>
        <dbReference type="ARBA" id="ARBA00012438"/>
    </source>
</evidence>
<evidence type="ECO:0000256" key="5">
    <source>
        <dbReference type="ARBA" id="ARBA00022741"/>
    </source>
</evidence>
<dbReference type="Pfam" id="PF07730">
    <property type="entry name" value="HisKA_3"/>
    <property type="match status" value="1"/>
</dbReference>
<comment type="catalytic activity">
    <reaction evidence="1">
        <text>ATP + protein L-histidine = ADP + protein N-phospho-L-histidine.</text>
        <dbReference type="EC" id="2.7.13.3"/>
    </reaction>
</comment>
<reference evidence="12" key="1">
    <citation type="submission" date="2015-01" db="EMBL/GenBank/DDBJ databases">
        <title>Draft genome sequence of Rhodococcus pyridinivorans strain KG-16, a hydrocarbon-degrading bacterium.</title>
        <authorList>
            <person name="Aggarwal R.K."/>
            <person name="Dawar C."/>
        </authorList>
    </citation>
    <scope>NUCLEOTIDE SEQUENCE [LARGE SCALE GENOMIC DNA]</scope>
    <source>
        <strain evidence="12">KG-16</strain>
    </source>
</reference>
<organism evidence="11 12">
    <name type="scientific">Rhodococcus pyridinivorans KG-16</name>
    <dbReference type="NCBI Taxonomy" id="1441730"/>
    <lineage>
        <taxon>Bacteria</taxon>
        <taxon>Bacillati</taxon>
        <taxon>Actinomycetota</taxon>
        <taxon>Actinomycetes</taxon>
        <taxon>Mycobacteriales</taxon>
        <taxon>Nocardiaceae</taxon>
        <taxon>Rhodococcus</taxon>
    </lineage>
</organism>
<keyword evidence="5" id="KW-0547">Nucleotide-binding</keyword>
<feature type="transmembrane region" description="Helical" evidence="9">
    <location>
        <begin position="82"/>
        <end position="105"/>
    </location>
</feature>
<dbReference type="Pfam" id="PF02518">
    <property type="entry name" value="HATPase_c"/>
    <property type="match status" value="1"/>
</dbReference>
<evidence type="ECO:0000256" key="8">
    <source>
        <dbReference type="ARBA" id="ARBA00023012"/>
    </source>
</evidence>
<keyword evidence="9" id="KW-1133">Transmembrane helix</keyword>
<keyword evidence="9" id="KW-0472">Membrane</keyword>
<dbReference type="InterPro" id="IPR003594">
    <property type="entry name" value="HATPase_dom"/>
</dbReference>
<dbReference type="InterPro" id="IPR011712">
    <property type="entry name" value="Sig_transdc_His_kin_sub3_dim/P"/>
</dbReference>
<evidence type="ECO:0000256" key="1">
    <source>
        <dbReference type="ARBA" id="ARBA00000085"/>
    </source>
</evidence>
<dbReference type="RefSeq" id="WP_060652714.1">
    <property type="nucleotide sequence ID" value="NZ_AZXY01000007.1"/>
</dbReference>
<accession>A0A0V9UJB4</accession>
<dbReference type="EMBL" id="AZXY01000007">
    <property type="protein sequence ID" value="KSZ58044.1"/>
    <property type="molecule type" value="Genomic_DNA"/>
</dbReference>
<gene>
    <name evidence="11" type="ORF">Z045_15950</name>
</gene>
<dbReference type="PANTHER" id="PTHR24421">
    <property type="entry name" value="NITRATE/NITRITE SENSOR PROTEIN NARX-RELATED"/>
    <property type="match status" value="1"/>
</dbReference>
<protein>
    <recommendedName>
        <fullName evidence="2">histidine kinase</fullName>
        <ecNumber evidence="2">2.7.13.3</ecNumber>
    </recommendedName>
</protein>
<dbReference type="GO" id="GO:0016020">
    <property type="term" value="C:membrane"/>
    <property type="evidence" value="ECO:0007669"/>
    <property type="project" value="InterPro"/>
</dbReference>
<keyword evidence="9" id="KW-0812">Transmembrane</keyword>
<keyword evidence="4" id="KW-0808">Transferase</keyword>
<dbReference type="AlphaFoldDB" id="A0A0V9UJB4"/>
<proteinExistence type="predicted"/>
<dbReference type="EC" id="2.7.13.3" evidence="2"/>
<evidence type="ECO:0000313" key="12">
    <source>
        <dbReference type="Proteomes" id="UP000053060"/>
    </source>
</evidence>
<dbReference type="GO" id="GO:0000155">
    <property type="term" value="F:phosphorelay sensor kinase activity"/>
    <property type="evidence" value="ECO:0007669"/>
    <property type="project" value="InterPro"/>
</dbReference>
<feature type="transmembrane region" description="Helical" evidence="9">
    <location>
        <begin position="117"/>
        <end position="139"/>
    </location>
</feature>
<evidence type="ECO:0000256" key="6">
    <source>
        <dbReference type="ARBA" id="ARBA00022777"/>
    </source>
</evidence>
<feature type="domain" description="Histidine kinase/HSP90-like ATPase" evidence="10">
    <location>
        <begin position="274"/>
        <end position="363"/>
    </location>
</feature>
<evidence type="ECO:0000313" key="11">
    <source>
        <dbReference type="EMBL" id="KSZ58044.1"/>
    </source>
</evidence>
<dbReference type="PATRIC" id="fig|1441730.3.peg.3315"/>
<dbReference type="Gene3D" id="1.20.5.1930">
    <property type="match status" value="1"/>
</dbReference>